<evidence type="ECO:0000313" key="2">
    <source>
        <dbReference type="EMBL" id="KAJ8976893.1"/>
    </source>
</evidence>
<name>A0ABQ9JFA0_9CUCU</name>
<feature type="signal peptide" evidence="1">
    <location>
        <begin position="1"/>
        <end position="20"/>
    </location>
</feature>
<evidence type="ECO:0000256" key="1">
    <source>
        <dbReference type="SAM" id="SignalP"/>
    </source>
</evidence>
<protein>
    <submittedName>
        <fullName evidence="2">Uncharacterized protein</fullName>
    </submittedName>
</protein>
<evidence type="ECO:0000313" key="3">
    <source>
        <dbReference type="Proteomes" id="UP001162164"/>
    </source>
</evidence>
<reference evidence="2" key="1">
    <citation type="journal article" date="2023" name="Insect Mol. Biol.">
        <title>Genome sequencing provides insights into the evolution of gene families encoding plant cell wall-degrading enzymes in longhorned beetles.</title>
        <authorList>
            <person name="Shin N.R."/>
            <person name="Okamura Y."/>
            <person name="Kirsch R."/>
            <person name="Pauchet Y."/>
        </authorList>
    </citation>
    <scope>NUCLEOTIDE SEQUENCE</scope>
    <source>
        <strain evidence="2">MMC_N1</strain>
    </source>
</reference>
<dbReference type="Proteomes" id="UP001162164">
    <property type="component" value="Unassembled WGS sequence"/>
</dbReference>
<gene>
    <name evidence="2" type="ORF">NQ317_016492</name>
</gene>
<dbReference type="EMBL" id="JAPWTJ010000613">
    <property type="protein sequence ID" value="KAJ8976893.1"/>
    <property type="molecule type" value="Genomic_DNA"/>
</dbReference>
<feature type="chain" id="PRO_5047048297" evidence="1">
    <location>
        <begin position="21"/>
        <end position="145"/>
    </location>
</feature>
<organism evidence="2 3">
    <name type="scientific">Molorchus minor</name>
    <dbReference type="NCBI Taxonomy" id="1323400"/>
    <lineage>
        <taxon>Eukaryota</taxon>
        <taxon>Metazoa</taxon>
        <taxon>Ecdysozoa</taxon>
        <taxon>Arthropoda</taxon>
        <taxon>Hexapoda</taxon>
        <taxon>Insecta</taxon>
        <taxon>Pterygota</taxon>
        <taxon>Neoptera</taxon>
        <taxon>Endopterygota</taxon>
        <taxon>Coleoptera</taxon>
        <taxon>Polyphaga</taxon>
        <taxon>Cucujiformia</taxon>
        <taxon>Chrysomeloidea</taxon>
        <taxon>Cerambycidae</taxon>
        <taxon>Lamiinae</taxon>
        <taxon>Monochamini</taxon>
        <taxon>Molorchus</taxon>
    </lineage>
</organism>
<keyword evidence="3" id="KW-1185">Reference proteome</keyword>
<keyword evidence="1" id="KW-0732">Signal</keyword>
<comment type="caution">
    <text evidence="2">The sequence shown here is derived from an EMBL/GenBank/DDBJ whole genome shotgun (WGS) entry which is preliminary data.</text>
</comment>
<accession>A0ABQ9JFA0</accession>
<sequence>MINILCFFVFCITFCVTVQAKVNDTNKCDIPPSAPKKIEEVINQCQDEIKLAILTEALQALSVTEDGHSRAKRAAFTDDERRIAGVNSKGFPTVEGLVALYTEGITKKDYILATVQAVNLCLNNAHKKFLTTPQAIDDFKFENRI</sequence>
<proteinExistence type="predicted"/>